<keyword evidence="5" id="KW-0949">S-adenosyl-L-methionine</keyword>
<feature type="binding site" evidence="7">
    <location>
        <position position="11"/>
    </location>
    <ligand>
        <name>S-adenosyl-L-methionine</name>
        <dbReference type="ChEBI" id="CHEBI:59789"/>
    </ligand>
</feature>
<evidence type="ECO:0000256" key="6">
    <source>
        <dbReference type="ARBA" id="ARBA00047942"/>
    </source>
</evidence>
<dbReference type="PANTHER" id="PTHR30481:SF3">
    <property type="entry name" value="DNA ADENINE METHYLASE"/>
    <property type="match status" value="1"/>
</dbReference>
<feature type="binding site" evidence="7">
    <location>
        <position position="15"/>
    </location>
    <ligand>
        <name>S-adenosyl-L-methionine</name>
        <dbReference type="ChEBI" id="CHEBI:59789"/>
    </ligand>
</feature>
<keyword evidence="3 8" id="KW-0489">Methyltransferase</keyword>
<evidence type="ECO:0000313" key="9">
    <source>
        <dbReference type="Proteomes" id="UP000290568"/>
    </source>
</evidence>
<dbReference type="GO" id="GO:0043565">
    <property type="term" value="F:sequence-specific DNA binding"/>
    <property type="evidence" value="ECO:0007669"/>
    <property type="project" value="TreeGrafter"/>
</dbReference>
<dbReference type="RefSeq" id="WP_197722256.1">
    <property type="nucleotide sequence ID" value="NZ_LR214950.1"/>
</dbReference>
<evidence type="ECO:0000256" key="7">
    <source>
        <dbReference type="PIRSR" id="PIRSR000398-1"/>
    </source>
</evidence>
<dbReference type="InterPro" id="IPR012263">
    <property type="entry name" value="M_m6A_EcoRV"/>
</dbReference>
<comment type="similarity">
    <text evidence="1">Belongs to the N(4)/N(6)-methyltransferase family.</text>
</comment>
<dbReference type="GO" id="GO:0006298">
    <property type="term" value="P:mismatch repair"/>
    <property type="evidence" value="ECO:0007669"/>
    <property type="project" value="TreeGrafter"/>
</dbReference>
<dbReference type="NCBIfam" id="TIGR00571">
    <property type="entry name" value="dam"/>
    <property type="match status" value="1"/>
</dbReference>
<gene>
    <name evidence="8" type="primary">dam</name>
    <name evidence="8" type="ORF">NCTC10183_00729</name>
</gene>
<name>A0A449A3W7_9BACT</name>
<reference evidence="8 9" key="1">
    <citation type="submission" date="2019-01" db="EMBL/GenBank/DDBJ databases">
        <authorList>
            <consortium name="Pathogen Informatics"/>
        </authorList>
    </citation>
    <scope>NUCLEOTIDE SEQUENCE [LARGE SCALE GENOMIC DNA]</scope>
    <source>
        <strain evidence="8 9">NCTC10183</strain>
    </source>
</reference>
<dbReference type="InterPro" id="IPR012327">
    <property type="entry name" value="MeTrfase_D12"/>
</dbReference>
<keyword evidence="4 8" id="KW-0808">Transferase</keyword>
<dbReference type="AlphaFoldDB" id="A0A449A3W7"/>
<dbReference type="PRINTS" id="PR00505">
    <property type="entry name" value="D12N6MTFRASE"/>
</dbReference>
<dbReference type="GO" id="GO:1904047">
    <property type="term" value="F:S-adenosyl-L-methionine binding"/>
    <property type="evidence" value="ECO:0007669"/>
    <property type="project" value="TreeGrafter"/>
</dbReference>
<dbReference type="Gene3D" id="3.40.50.150">
    <property type="entry name" value="Vaccinia Virus protein VP39"/>
    <property type="match status" value="1"/>
</dbReference>
<organism evidence="8 9">
    <name type="scientific">Mycoplasmopsis gallinacea</name>
    <dbReference type="NCBI Taxonomy" id="29556"/>
    <lineage>
        <taxon>Bacteria</taxon>
        <taxon>Bacillati</taxon>
        <taxon>Mycoplasmatota</taxon>
        <taxon>Mycoplasmoidales</taxon>
        <taxon>Metamycoplasmataceae</taxon>
        <taxon>Mycoplasmopsis</taxon>
    </lineage>
</organism>
<dbReference type="PANTHER" id="PTHR30481">
    <property type="entry name" value="DNA ADENINE METHYLASE"/>
    <property type="match status" value="1"/>
</dbReference>
<accession>A0A449A3W7</accession>
<dbReference type="PIRSF" id="PIRSF000398">
    <property type="entry name" value="M_m6A_EcoRV"/>
    <property type="match status" value="1"/>
</dbReference>
<dbReference type="EC" id="2.1.1.72" evidence="2"/>
<evidence type="ECO:0000256" key="3">
    <source>
        <dbReference type="ARBA" id="ARBA00022603"/>
    </source>
</evidence>
<evidence type="ECO:0000256" key="2">
    <source>
        <dbReference type="ARBA" id="ARBA00011900"/>
    </source>
</evidence>
<sequence>MDNNLKPFVKWVGGKTQLIPEIKRRLPQKIKDYYEPFLGGGAVLLSLQPKKAYVNDINKVLINAFNVIKNRPSELIKILKSLDQVECTKEFFYQKREQFNNKLTQQEFDEEMAALFIFLNKKCFNGLYRVNSKGLFNVPFNNKTTGNSYDEQNILNINKYLQNVEISNLDFEESLKSAKKGDFIFIDSPYAPLNPNSFDAYTKEGFGEKNHIRLSKVFKELDKKGCFLMLTNHDTELIRDLYSEYNIDVVNVKRNVNSDGKNRKGVELIITNYQY</sequence>
<dbReference type="EMBL" id="LR214950">
    <property type="protein sequence ID" value="VEU58937.1"/>
    <property type="molecule type" value="Genomic_DNA"/>
</dbReference>
<dbReference type="Pfam" id="PF02086">
    <property type="entry name" value="MethyltransfD12"/>
    <property type="match status" value="1"/>
</dbReference>
<feature type="binding site" evidence="7">
    <location>
        <position position="187"/>
    </location>
    <ligand>
        <name>S-adenosyl-L-methionine</name>
        <dbReference type="ChEBI" id="CHEBI:59789"/>
    </ligand>
</feature>
<evidence type="ECO:0000256" key="4">
    <source>
        <dbReference type="ARBA" id="ARBA00022679"/>
    </source>
</evidence>
<evidence type="ECO:0000256" key="5">
    <source>
        <dbReference type="ARBA" id="ARBA00022691"/>
    </source>
</evidence>
<feature type="binding site" evidence="7">
    <location>
        <position position="56"/>
    </location>
    <ligand>
        <name>S-adenosyl-L-methionine</name>
        <dbReference type="ChEBI" id="CHEBI:59789"/>
    </ligand>
</feature>
<dbReference type="Proteomes" id="UP000290568">
    <property type="component" value="Chromosome"/>
</dbReference>
<dbReference type="InterPro" id="IPR023095">
    <property type="entry name" value="Ade_MeTrfase_dom_2"/>
</dbReference>
<dbReference type="GO" id="GO:0032259">
    <property type="term" value="P:methylation"/>
    <property type="evidence" value="ECO:0007669"/>
    <property type="project" value="UniProtKB-KW"/>
</dbReference>
<dbReference type="InterPro" id="IPR029063">
    <property type="entry name" value="SAM-dependent_MTases_sf"/>
</dbReference>
<dbReference type="SUPFAM" id="SSF53335">
    <property type="entry name" value="S-adenosyl-L-methionine-dependent methyltransferases"/>
    <property type="match status" value="1"/>
</dbReference>
<comment type="catalytic activity">
    <reaction evidence="6">
        <text>a 2'-deoxyadenosine in DNA + S-adenosyl-L-methionine = an N(6)-methyl-2'-deoxyadenosine in DNA + S-adenosyl-L-homocysteine + H(+)</text>
        <dbReference type="Rhea" id="RHEA:15197"/>
        <dbReference type="Rhea" id="RHEA-COMP:12418"/>
        <dbReference type="Rhea" id="RHEA-COMP:12419"/>
        <dbReference type="ChEBI" id="CHEBI:15378"/>
        <dbReference type="ChEBI" id="CHEBI:57856"/>
        <dbReference type="ChEBI" id="CHEBI:59789"/>
        <dbReference type="ChEBI" id="CHEBI:90615"/>
        <dbReference type="ChEBI" id="CHEBI:90616"/>
        <dbReference type="EC" id="2.1.1.72"/>
    </reaction>
</comment>
<protein>
    <recommendedName>
        <fullName evidence="2">site-specific DNA-methyltransferase (adenine-specific)</fullName>
        <ecNumber evidence="2">2.1.1.72</ecNumber>
    </recommendedName>
</protein>
<dbReference type="REBASE" id="298390">
    <property type="entry name" value="M.Mga10183I"/>
</dbReference>
<keyword evidence="9" id="KW-1185">Reference proteome</keyword>
<dbReference type="GO" id="GO:0009007">
    <property type="term" value="F:site-specific DNA-methyltransferase (adenine-specific) activity"/>
    <property type="evidence" value="ECO:0007669"/>
    <property type="project" value="UniProtKB-EC"/>
</dbReference>
<evidence type="ECO:0000256" key="1">
    <source>
        <dbReference type="ARBA" id="ARBA00006594"/>
    </source>
</evidence>
<evidence type="ECO:0000313" key="8">
    <source>
        <dbReference type="EMBL" id="VEU58937.1"/>
    </source>
</evidence>
<dbReference type="GO" id="GO:0009307">
    <property type="term" value="P:DNA restriction-modification system"/>
    <property type="evidence" value="ECO:0007669"/>
    <property type="project" value="InterPro"/>
</dbReference>
<dbReference type="Gene3D" id="1.10.1020.10">
    <property type="entry name" value="Adenine-specific Methyltransferase, Domain 2"/>
    <property type="match status" value="1"/>
</dbReference>
<proteinExistence type="inferred from homology"/>